<dbReference type="GO" id="GO:0005975">
    <property type="term" value="P:carbohydrate metabolic process"/>
    <property type="evidence" value="ECO:0007669"/>
    <property type="project" value="InterPro"/>
</dbReference>
<evidence type="ECO:0000256" key="1">
    <source>
        <dbReference type="SAM" id="MobiDB-lite"/>
    </source>
</evidence>
<dbReference type="Proteomes" id="UP000095787">
    <property type="component" value="Unassembled WGS sequence"/>
</dbReference>
<dbReference type="Pfam" id="PF07532">
    <property type="entry name" value="Big_4"/>
    <property type="match status" value="2"/>
</dbReference>
<dbReference type="RefSeq" id="WP_055158686.1">
    <property type="nucleotide sequence ID" value="NZ_CP172594.1"/>
</dbReference>
<dbReference type="Gene3D" id="2.60.40.10">
    <property type="entry name" value="Immunoglobulins"/>
    <property type="match status" value="3"/>
</dbReference>
<dbReference type="InterPro" id="IPR003961">
    <property type="entry name" value="FN3_dom"/>
</dbReference>
<dbReference type="SUPFAM" id="SSF49373">
    <property type="entry name" value="Invasin/intimin cell-adhesion fragments"/>
    <property type="match status" value="1"/>
</dbReference>
<name>A0A173XQ51_9FIRM</name>
<keyword evidence="2" id="KW-0472">Membrane</keyword>
<dbReference type="InterPro" id="IPR013783">
    <property type="entry name" value="Ig-like_fold"/>
</dbReference>
<organism evidence="5 7">
    <name type="scientific">[Ruminococcus] torques</name>
    <dbReference type="NCBI Taxonomy" id="33039"/>
    <lineage>
        <taxon>Bacteria</taxon>
        <taxon>Bacillati</taxon>
        <taxon>Bacillota</taxon>
        <taxon>Clostridia</taxon>
        <taxon>Lachnospirales</taxon>
        <taxon>Lachnospiraceae</taxon>
        <taxon>Mediterraneibacter</taxon>
    </lineage>
</organism>
<evidence type="ECO:0000256" key="2">
    <source>
        <dbReference type="SAM" id="Phobius"/>
    </source>
</evidence>
<evidence type="ECO:0000313" key="5">
    <source>
        <dbReference type="EMBL" id="CUN53819.1"/>
    </source>
</evidence>
<feature type="chain" id="PRO_5044549755" evidence="3">
    <location>
        <begin position="26"/>
        <end position="1966"/>
    </location>
</feature>
<protein>
    <submittedName>
        <fullName evidence="5">Bacterial Ig-like domain (Group 4)</fullName>
    </submittedName>
    <submittedName>
        <fullName evidence="6">LPXTG cell wall anchor domain-containing protein</fullName>
    </submittedName>
</protein>
<dbReference type="NCBIfam" id="TIGR01167">
    <property type="entry name" value="LPXTG_anchor"/>
    <property type="match status" value="1"/>
</dbReference>
<gene>
    <name evidence="6" type="ORF">EAI93_08100</name>
    <name evidence="5" type="ORF">ERS852456_00154</name>
</gene>
<dbReference type="EMBL" id="RCYR01000014">
    <property type="protein sequence ID" value="RYS79881.1"/>
    <property type="molecule type" value="Genomic_DNA"/>
</dbReference>
<dbReference type="InterPro" id="IPR008964">
    <property type="entry name" value="Invasin/intimin_cell_adhesion"/>
</dbReference>
<dbReference type="GeneID" id="97330390"/>
<dbReference type="Gene3D" id="1.50.10.10">
    <property type="match status" value="1"/>
</dbReference>
<dbReference type="Gene3D" id="1.20.1270.90">
    <property type="entry name" value="AF1782-like"/>
    <property type="match status" value="1"/>
</dbReference>
<dbReference type="Proteomes" id="UP000292665">
    <property type="component" value="Unassembled WGS sequence"/>
</dbReference>
<dbReference type="InterPro" id="IPR011081">
    <property type="entry name" value="Big_4"/>
</dbReference>
<dbReference type="SMART" id="SM00060">
    <property type="entry name" value="FN3"/>
    <property type="match status" value="2"/>
</dbReference>
<feature type="region of interest" description="Disordered" evidence="1">
    <location>
        <begin position="1222"/>
        <end position="1258"/>
    </location>
</feature>
<keyword evidence="3" id="KW-0732">Signal</keyword>
<dbReference type="Pfam" id="PF21307">
    <property type="entry name" value="Glyco_hydro_95_C"/>
    <property type="match status" value="1"/>
</dbReference>
<dbReference type="InterPro" id="IPR003343">
    <property type="entry name" value="Big_2"/>
</dbReference>
<evidence type="ECO:0000313" key="7">
    <source>
        <dbReference type="Proteomes" id="UP000095787"/>
    </source>
</evidence>
<dbReference type="Pfam" id="PF02368">
    <property type="entry name" value="Big_2"/>
    <property type="match status" value="1"/>
</dbReference>
<dbReference type="SMART" id="SM00635">
    <property type="entry name" value="BID_2"/>
    <property type="match status" value="1"/>
</dbReference>
<proteinExistence type="predicted"/>
<dbReference type="InterPro" id="IPR049053">
    <property type="entry name" value="AFCA-like_C"/>
</dbReference>
<dbReference type="Gene3D" id="2.60.40.1080">
    <property type="match status" value="1"/>
</dbReference>
<feature type="signal peptide" evidence="3">
    <location>
        <begin position="1"/>
        <end position="25"/>
    </location>
</feature>
<evidence type="ECO:0000313" key="6">
    <source>
        <dbReference type="EMBL" id="RYS79881.1"/>
    </source>
</evidence>
<dbReference type="InterPro" id="IPR027414">
    <property type="entry name" value="GH95_N_dom"/>
</dbReference>
<accession>A0A173XQ51</accession>
<feature type="region of interest" description="Disordered" evidence="1">
    <location>
        <begin position="94"/>
        <end position="117"/>
    </location>
</feature>
<dbReference type="Pfam" id="PF22124">
    <property type="entry name" value="Glyco_hydro_95_cat"/>
    <property type="match status" value="1"/>
</dbReference>
<reference evidence="5 7" key="1">
    <citation type="submission" date="2015-09" db="EMBL/GenBank/DDBJ databases">
        <authorList>
            <consortium name="Pathogen Informatics"/>
        </authorList>
    </citation>
    <scope>NUCLEOTIDE SEQUENCE [LARGE SCALE GENOMIC DNA]</scope>
    <source>
        <strain evidence="5 7">2789STDY5834841</strain>
    </source>
</reference>
<feature type="region of interest" description="Disordered" evidence="1">
    <location>
        <begin position="1913"/>
        <end position="1934"/>
    </location>
</feature>
<feature type="transmembrane region" description="Helical" evidence="2">
    <location>
        <begin position="1940"/>
        <end position="1960"/>
    </location>
</feature>
<sequence>MKRKLSKAGGKALSVALAMATVVSAAPFSVAAEDNVALAQTQETEGNALRLWYDEEAPNSYTGWEQWALPLGNSAIGASVFGGVQTERIQLNEKSLWSGGPSDSRPEYNGGNIESKGQNGKVMAQLKEKLKSGQGFDSNLAGQLIGVSDDAGVQGYGYYLSYGNMYLDFKNVTKNNVSGYSRDLDLRTAVAGVNYDLNGAHYTRENFVSYPDNVLVTRLTATDGGTLDFDVRVEPDEEKGGSQNQPGADSYARMFDKKVSDNAIAIDGQLKDNQLKFSSYTKVIKDDGTAGQIKDDSTNGKITVSGAKAITIITSIGTDYKNDYPKYRTGETKEQLAALVKGYVSGAEAKVKAGGYETLKEDHVNDYDHIFGRLDLNIGQAVSDKTTDKLLEAYKKGTASETEKRYLELMLFQYGRYLTMGSSRETPVNEDGTKNERRATLPSNLQGIWVGANNSAWHSDYHMNVNLQMNYWPTYTTNMAECAEPLIDYVDSLREPGRITAKIYAGVESTEANPENGFMAHTQNNPYGWTNPGWVFDWGWSPAGVPWILQNCWEYYEFTGDTEYMQTHIYPMMKEEATLYDQMLMRDSEGKLVSVPSYSPEHGPRTAGNTYEHSLIWQLYEDTITAAETLGVDEAKVAQWKQNQADLKGPIEIGDSGQIKEWYNETTLNTDENGQKMGEGYGHRHISHMLGLYPGDLIAQNDEWLAAAKVSMQNRTDVTTGWAMAQRVATWARLAEGDKAYDVLSKMITNNKIMTNLWDTHAPFQIDGNFGYTAAVAEMLVQSNMGHIDLMPAVPKAWGTGNVKGLLARGNFAVDMAWADNKLTEASIHSNNGGEAVVQYANLSLATVKDSDGNLVEITPVTSDRISFNTEAGKTYTITAIPDNTLAAAPTGLKVTKIKDGETVLTWDAVKARTEVSYNVYRQIEGGEWVQVQTELKATEWTDTDAWDVLGTLKYKVTAVIDGKESEFSSEATVDDCRNMIGMIDDQDERIKYTGSWGNWISQEGNYGGSVKYLEDPTGTETAELTFCGTGIEVFSCTQNDRGKVEISIDGEVWATADTYSATQKRQAKIFSTEEHKDKTLEYGIHTVKVRAMGEKNASASRDKVELDAFNVLNTEAARVEKVEVTSASGMTTVSKAGSTLQMKAAVTPAEAINKGVTWSVTTKSGSAAATIDENGLLSAGTANGVVTVKATSKENAEISGTCEITVAIPDVTAQSEIIEDCSDDKNSKNPKITWSETGWSNPYTGEADKHHGGTKTETSTEGAWFSYTFTGTGIKFYAQKNNTQGKFTVELDGKAESDAVLWEEKSGGSPQQCVFEKTDLENTEHTIKFTAATDHGNINVNIDYLEVFTPAAASVDKSALQAAIEKYSGLNKDDYAENLWNEFKTAYDNAVKGMNDDKTTKEQADKLAADLNAAGAKLEAAEIPAPTIPEDAKATVMGVTSTEATVSWTKLPRAESYKVYAVEHEGTAKALKAITDTVPDNAGEPVTTTETTVRFTNLKPGTSYVFMIVGVNHNKVESEKALCSEPFTTVAAADEKAPAQVSGISVVKEGEKDVKITWAPSEDPEGSEVTYIVYVDGVIVSESDKTEYTLKNADESKGYSIRIVAVDASGNKAVPAVINLTVDDWNAKTVVGVEKPADLKVKKGTAADKLDLPKTVNVTLEGGRVADVLEVKWTTDNYKADQIGTQTLSGELQKKKGVKIPDKFKTVTINVIVEESEVNPPQPEDKVVTKVEELTDLTVEFGTSVEKLALPTEVKVTLDNETEDKLSVEWNTDAYKADEAGTYELTGTLQAKEGIKLPDNFKTVTINVTVEEKGGEVDPPQPEDKVVIAVEKLADLTVKFGTPAEKLALPKEVKVTLDNKAKDKLSIVWNTDVYKADKAGTYKLTGTLQTKEGITIPEEFRKVTVNVTVEEKGKVPPTSGKEEGKNNSGAVQTGDDKNVWLPIAGLVAAIAVVAAVLIIKNKKKK</sequence>
<dbReference type="PANTHER" id="PTHR31084">
    <property type="entry name" value="ALPHA-L-FUCOSIDASE 2"/>
    <property type="match status" value="1"/>
</dbReference>
<feature type="compositionally biased region" description="Polar residues" evidence="1">
    <location>
        <begin position="1230"/>
        <end position="1244"/>
    </location>
</feature>
<dbReference type="InterPro" id="IPR012341">
    <property type="entry name" value="6hp_glycosidase-like_sf"/>
</dbReference>
<dbReference type="Pfam" id="PF00041">
    <property type="entry name" value="fn3"/>
    <property type="match status" value="1"/>
</dbReference>
<dbReference type="CDD" id="cd00063">
    <property type="entry name" value="FN3"/>
    <property type="match status" value="3"/>
</dbReference>
<dbReference type="Gene3D" id="2.60.120.260">
    <property type="entry name" value="Galactose-binding domain-like"/>
    <property type="match status" value="2"/>
</dbReference>
<dbReference type="InterPro" id="IPR008928">
    <property type="entry name" value="6-hairpin_glycosidase_sf"/>
</dbReference>
<dbReference type="SUPFAM" id="SSF49265">
    <property type="entry name" value="Fibronectin type III"/>
    <property type="match status" value="2"/>
</dbReference>
<evidence type="ECO:0000256" key="3">
    <source>
        <dbReference type="SAM" id="SignalP"/>
    </source>
</evidence>
<feature type="domain" description="Fibronectin type-III" evidence="4">
    <location>
        <begin position="1538"/>
        <end position="1626"/>
    </location>
</feature>
<dbReference type="GO" id="GO:0004560">
    <property type="term" value="F:alpha-L-fucosidase activity"/>
    <property type="evidence" value="ECO:0007669"/>
    <property type="project" value="TreeGrafter"/>
</dbReference>
<feature type="domain" description="Fibronectin type-III" evidence="4">
    <location>
        <begin position="1429"/>
        <end position="1533"/>
    </location>
</feature>
<dbReference type="InterPro" id="IPR036116">
    <property type="entry name" value="FN3_sf"/>
</dbReference>
<dbReference type="EMBL" id="CYZO01000002">
    <property type="protein sequence ID" value="CUN53819.1"/>
    <property type="molecule type" value="Genomic_DNA"/>
</dbReference>
<dbReference type="PANTHER" id="PTHR31084:SF19">
    <property type="entry name" value="GLYCOSYL HYDROLASE FAMILY 95 N-TERMINAL DOMAIN-CONTAINING PROTEIN"/>
    <property type="match status" value="1"/>
</dbReference>
<dbReference type="SUPFAM" id="SSF48208">
    <property type="entry name" value="Six-hairpin glycosidases"/>
    <property type="match status" value="1"/>
</dbReference>
<keyword evidence="2" id="KW-1133">Transmembrane helix</keyword>
<evidence type="ECO:0000259" key="4">
    <source>
        <dbReference type="PROSITE" id="PS50853"/>
    </source>
</evidence>
<keyword evidence="2" id="KW-0812">Transmembrane</keyword>
<dbReference type="InterPro" id="IPR054363">
    <property type="entry name" value="GH95_cat"/>
</dbReference>
<dbReference type="PROSITE" id="PS50853">
    <property type="entry name" value="FN3"/>
    <property type="match status" value="2"/>
</dbReference>
<reference evidence="6 8" key="2">
    <citation type="journal article" date="2019" name="Science, e1252229">
        <title>Invertible promoters mediate bacterial phase variation, antibiotic resistance, and host adaptation in the gut.</title>
        <authorList>
            <person name="Jiang X."/>
            <person name="Hall A.B."/>
            <person name="Arthur T.D."/>
            <person name="Plichta D.R."/>
            <person name="Covington C.T."/>
            <person name="Poyet M."/>
            <person name="Crothers J."/>
            <person name="Moses P.L."/>
            <person name="Tolonen A.C."/>
            <person name="Vlamakis H."/>
            <person name="Alm E.J."/>
            <person name="Xavier R.J."/>
        </authorList>
    </citation>
    <scope>NUCLEOTIDE SEQUENCE [LARGE SCALE GENOMIC DNA]</scope>
    <source>
        <strain evidence="6">Aa_0143</strain>
        <strain evidence="8">aa_0143</strain>
    </source>
</reference>
<evidence type="ECO:0000313" key="8">
    <source>
        <dbReference type="Proteomes" id="UP000292665"/>
    </source>
</evidence>
<feature type="compositionally biased region" description="Basic and acidic residues" evidence="1">
    <location>
        <begin position="1913"/>
        <end position="1926"/>
    </location>
</feature>
<dbReference type="Pfam" id="PF14498">
    <property type="entry name" value="Glyco_hyd_65N_2"/>
    <property type="match status" value="1"/>
</dbReference>